<feature type="domain" description="Ig-like" evidence="4">
    <location>
        <begin position="104"/>
        <end position="164"/>
    </location>
</feature>
<proteinExistence type="predicted"/>
<keyword evidence="2" id="KW-1015">Disulfide bond</keyword>
<feature type="domain" description="Ig-like" evidence="4">
    <location>
        <begin position="274"/>
        <end position="349"/>
    </location>
</feature>
<dbReference type="Gene3D" id="2.60.40.10">
    <property type="entry name" value="Immunoglobulins"/>
    <property type="match status" value="12"/>
</dbReference>
<name>A0A443QEL6_9ACAR</name>
<dbReference type="InterPro" id="IPR003599">
    <property type="entry name" value="Ig_sub"/>
</dbReference>
<dbReference type="AlphaFoldDB" id="A0A443QEL6"/>
<dbReference type="PROSITE" id="PS50835">
    <property type="entry name" value="IG_LIKE"/>
    <property type="match status" value="12"/>
</dbReference>
<keyword evidence="6" id="KW-1185">Reference proteome</keyword>
<organism evidence="5 6">
    <name type="scientific">Dinothrombium tinctorium</name>
    <dbReference type="NCBI Taxonomy" id="1965070"/>
    <lineage>
        <taxon>Eukaryota</taxon>
        <taxon>Metazoa</taxon>
        <taxon>Ecdysozoa</taxon>
        <taxon>Arthropoda</taxon>
        <taxon>Chelicerata</taxon>
        <taxon>Arachnida</taxon>
        <taxon>Acari</taxon>
        <taxon>Acariformes</taxon>
        <taxon>Trombidiformes</taxon>
        <taxon>Prostigmata</taxon>
        <taxon>Anystina</taxon>
        <taxon>Parasitengona</taxon>
        <taxon>Trombidioidea</taxon>
        <taxon>Trombidiidae</taxon>
        <taxon>Dinothrombium</taxon>
    </lineage>
</organism>
<feature type="domain" description="Ig-like" evidence="4">
    <location>
        <begin position="877"/>
        <end position="937"/>
    </location>
</feature>
<feature type="domain" description="Ig-like" evidence="4">
    <location>
        <begin position="180"/>
        <end position="268"/>
    </location>
</feature>
<dbReference type="STRING" id="1965070.A0A443QEL6"/>
<accession>A0A443QEL6</accession>
<dbReference type="Proteomes" id="UP000285301">
    <property type="component" value="Unassembled WGS sequence"/>
</dbReference>
<dbReference type="InterPro" id="IPR050958">
    <property type="entry name" value="Cell_Adh-Cytoskel_Orgn"/>
</dbReference>
<dbReference type="CDD" id="cd00096">
    <property type="entry name" value="Ig"/>
    <property type="match status" value="1"/>
</dbReference>
<dbReference type="InterPro" id="IPR013098">
    <property type="entry name" value="Ig_I-set"/>
</dbReference>
<reference evidence="5 6" key="1">
    <citation type="journal article" date="2018" name="Gigascience">
        <title>Genomes of trombidid mites reveal novel predicted allergens and laterally-transferred genes associated with secondary metabolism.</title>
        <authorList>
            <person name="Dong X."/>
            <person name="Chaisiri K."/>
            <person name="Xia D."/>
            <person name="Armstrong S.D."/>
            <person name="Fang Y."/>
            <person name="Donnelly M.J."/>
            <person name="Kadowaki T."/>
            <person name="McGarry J.W."/>
            <person name="Darby A.C."/>
            <person name="Makepeace B.L."/>
        </authorList>
    </citation>
    <scope>NUCLEOTIDE SEQUENCE [LARGE SCALE GENOMIC DNA]</scope>
    <source>
        <strain evidence="5">UoL-WK</strain>
    </source>
</reference>
<comment type="caution">
    <text evidence="5">The sequence shown here is derived from an EMBL/GenBank/DDBJ whole genome shotgun (WGS) entry which is preliminary data.</text>
</comment>
<dbReference type="GO" id="GO:0043025">
    <property type="term" value="C:neuronal cell body"/>
    <property type="evidence" value="ECO:0007669"/>
    <property type="project" value="TreeGrafter"/>
</dbReference>
<feature type="domain" description="Ig-like" evidence="4">
    <location>
        <begin position="1"/>
        <end position="86"/>
    </location>
</feature>
<dbReference type="GO" id="GO:0030424">
    <property type="term" value="C:axon"/>
    <property type="evidence" value="ECO:0007669"/>
    <property type="project" value="TreeGrafter"/>
</dbReference>
<dbReference type="Pfam" id="PF13927">
    <property type="entry name" value="Ig_3"/>
    <property type="match status" value="4"/>
</dbReference>
<dbReference type="SMART" id="SM00408">
    <property type="entry name" value="IGc2"/>
    <property type="match status" value="12"/>
</dbReference>
<dbReference type="GO" id="GO:0050808">
    <property type="term" value="P:synapse organization"/>
    <property type="evidence" value="ECO:0007669"/>
    <property type="project" value="TreeGrafter"/>
</dbReference>
<evidence type="ECO:0000256" key="3">
    <source>
        <dbReference type="ARBA" id="ARBA00023319"/>
    </source>
</evidence>
<evidence type="ECO:0000256" key="1">
    <source>
        <dbReference type="ARBA" id="ARBA00022729"/>
    </source>
</evidence>
<dbReference type="FunFam" id="2.60.40.10:FF:000032">
    <property type="entry name" value="palladin isoform X1"/>
    <property type="match status" value="1"/>
</dbReference>
<feature type="non-terminal residue" evidence="5">
    <location>
        <position position="1135"/>
    </location>
</feature>
<dbReference type="GO" id="GO:0005886">
    <property type="term" value="C:plasma membrane"/>
    <property type="evidence" value="ECO:0007669"/>
    <property type="project" value="TreeGrafter"/>
</dbReference>
<dbReference type="EMBL" id="NCKU01009143">
    <property type="protein sequence ID" value="RWS01474.1"/>
    <property type="molecule type" value="Genomic_DNA"/>
</dbReference>
<dbReference type="InterPro" id="IPR003598">
    <property type="entry name" value="Ig_sub2"/>
</dbReference>
<dbReference type="PANTHER" id="PTHR45080">
    <property type="entry name" value="CONTACTIN 5"/>
    <property type="match status" value="1"/>
</dbReference>
<feature type="domain" description="Ig-like" evidence="4">
    <location>
        <begin position="942"/>
        <end position="1032"/>
    </location>
</feature>
<dbReference type="GO" id="GO:0008046">
    <property type="term" value="F:axon guidance receptor activity"/>
    <property type="evidence" value="ECO:0007669"/>
    <property type="project" value="TreeGrafter"/>
</dbReference>
<evidence type="ECO:0000259" key="4">
    <source>
        <dbReference type="PROSITE" id="PS50835"/>
    </source>
</evidence>
<feature type="domain" description="Ig-like" evidence="4">
    <location>
        <begin position="766"/>
        <end position="853"/>
    </location>
</feature>
<protein>
    <submittedName>
        <fullName evidence="5">Hemicentin-1-like protein</fullName>
    </submittedName>
</protein>
<sequence>MLPTQTLSEGVTFNALCSVLKGSKPLHFSWLKDGLTLQKDGKDIKIETSSVASTLFFEKVTRTDSGNYTCVVTNSLGEDRKSFLLTVKVSLHWIEAPEDVTFLEGRDVYINCNAEGFPKPQIKWKKNAREVLTNKERMEIRNIKIEDAGNYECIAENGVDEVLSKKFRIIVAASDCSVAPKVVPFPLFSPFNENRPFAVLCTVQDGSFPLKFQWFKDNKPIDKQRENIEIETTESNSNLRIRQLKQNHSGNYTCSVRNAYGTDSQTVSLLVKAPLMWSKEPKDIGVRVNSDVDVECFATGIPFPKISWKRNGNQSNVKKHLIVIIEAGTYECVADNGIASPLVKSIKISVYGKRMKTTAFRIIATQEAPKILPSLPLLSLSAGSRFVTMCTISQGTSPIYFKWNKNGKQVDLKKINIKTEEITSTLTIDKVTREDSGNYSCTAENAFGKDTRIIQLMVKIPLVWKIEPQNMIIVESKSLELVCDADGIPAPKISWFKKETNTFVSERSKLRIEKVTKSSEGDYECIADNGVDAPLKKRVKVMVVDSPKLLPLSNLPPLNEGSIFMSLCAIQQGSVPLKFKWLKDGKPLITDANVNIESNDLSSTLRIHSVKLTNAGNYTCIVKNSLGEDRQTTSLIVKASVRWIKEPRDLRLNLDENGFLECKAFGIPSPRITWMYNDKVLESNIERLSIKGISKSSGKYECIADNGVDPPLRKSVHVLITAKSGACVYTIYSISIQSDNSVNMSKILLYVTVFVAIKFTFASKAPKLLPIPALTPINEGSSFRLFCVVSEGSSPLIFNWKKNGFNLINENEIETTDRDSTLKIKEMKPLLNGNYTCEVTNNFGKDSQTTTVIVKAPLKWVKEPKDLNLILKEDGLIECEVSGVPSPKVKWIKNGKELSNLNENLRITLASIDDEGEYECVAENGMDVTLRKVIKVSVKDSPKIIPMPVLPPFTEGARFGILCTIQKGTEPLRFEWFKNKEKITDLMPNIQIETSKMVSMLTIQNVKREEAANYTCVVQNVFGKDSQTIALSVKAAPKWLKEPESANVITGGDIALYCEADGFPLPAIRWMKGDTELSNEKQLNLKRVSSSDSGSYKCIAENGHDTPLVKVISVTVFEAPEISPLAITDSFSEGT</sequence>
<keyword evidence="1" id="KW-0732">Signal</keyword>
<dbReference type="PANTHER" id="PTHR45080:SF8">
    <property type="entry name" value="IG-LIKE DOMAIN-CONTAINING PROTEIN"/>
    <property type="match status" value="1"/>
</dbReference>
<dbReference type="InterPro" id="IPR007110">
    <property type="entry name" value="Ig-like_dom"/>
</dbReference>
<feature type="domain" description="Ig-like" evidence="4">
    <location>
        <begin position="461"/>
        <end position="542"/>
    </location>
</feature>
<dbReference type="OrthoDB" id="6435907at2759"/>
<dbReference type="InterPro" id="IPR013783">
    <property type="entry name" value="Ig-like_fold"/>
</dbReference>
<keyword evidence="3" id="KW-0393">Immunoglobulin domain</keyword>
<feature type="domain" description="Ig-like" evidence="4">
    <location>
        <begin position="369"/>
        <end position="455"/>
    </location>
</feature>
<feature type="domain" description="Ig-like" evidence="4">
    <location>
        <begin position="1037"/>
        <end position="1115"/>
    </location>
</feature>
<evidence type="ECO:0000313" key="6">
    <source>
        <dbReference type="Proteomes" id="UP000285301"/>
    </source>
</evidence>
<feature type="domain" description="Ig-like" evidence="4">
    <location>
        <begin position="647"/>
        <end position="717"/>
    </location>
</feature>
<evidence type="ECO:0000256" key="2">
    <source>
        <dbReference type="ARBA" id="ARBA00023157"/>
    </source>
</evidence>
<evidence type="ECO:0000313" key="5">
    <source>
        <dbReference type="EMBL" id="RWS01474.1"/>
    </source>
</evidence>
<dbReference type="SUPFAM" id="SSF48726">
    <property type="entry name" value="Immunoglobulin"/>
    <property type="match status" value="11"/>
</dbReference>
<dbReference type="FunFam" id="2.60.40.10:FF:000333">
    <property type="entry name" value="Down syndrome cell adhesion molecule"/>
    <property type="match status" value="4"/>
</dbReference>
<dbReference type="Pfam" id="PF07679">
    <property type="entry name" value="I-set"/>
    <property type="match status" value="7"/>
</dbReference>
<dbReference type="GO" id="GO:0007156">
    <property type="term" value="P:homophilic cell adhesion via plasma membrane adhesion molecules"/>
    <property type="evidence" value="ECO:0007669"/>
    <property type="project" value="TreeGrafter"/>
</dbReference>
<dbReference type="SMART" id="SM00409">
    <property type="entry name" value="IG"/>
    <property type="match status" value="12"/>
</dbReference>
<feature type="domain" description="Ig-like" evidence="4">
    <location>
        <begin position="547"/>
        <end position="636"/>
    </location>
</feature>
<dbReference type="InterPro" id="IPR036179">
    <property type="entry name" value="Ig-like_dom_sf"/>
</dbReference>
<gene>
    <name evidence="5" type="ORF">B4U79_12007</name>
</gene>